<dbReference type="SUPFAM" id="SSF52540">
    <property type="entry name" value="P-loop containing nucleoside triphosphate hydrolases"/>
    <property type="match status" value="1"/>
</dbReference>
<evidence type="ECO:0000313" key="4">
    <source>
        <dbReference type="EMBL" id="MCP1728359.1"/>
    </source>
</evidence>
<dbReference type="InterPro" id="IPR046834">
    <property type="entry name" value="ABC_ATPase_C"/>
</dbReference>
<evidence type="ECO:0000259" key="3">
    <source>
        <dbReference type="Pfam" id="PF21117"/>
    </source>
</evidence>
<dbReference type="PANTHER" id="PTHR38149">
    <property type="entry name" value="ATPASE"/>
    <property type="match status" value="1"/>
</dbReference>
<dbReference type="InterPro" id="IPR049069">
    <property type="entry name" value="MRB1590-like_C"/>
</dbReference>
<dbReference type="Gene3D" id="3.40.50.300">
    <property type="entry name" value="P-loop containing nucleotide triphosphate hydrolases"/>
    <property type="match status" value="1"/>
</dbReference>
<dbReference type="Pfam" id="PF20446">
    <property type="entry name" value="ABC_N"/>
    <property type="match status" value="1"/>
</dbReference>
<dbReference type="RefSeq" id="WP_253450344.1">
    <property type="nucleotide sequence ID" value="NZ_JALJYF010000002.1"/>
</dbReference>
<dbReference type="Pfam" id="PF21117">
    <property type="entry name" value="MRB1590_C"/>
    <property type="match status" value="1"/>
</dbReference>
<comment type="caution">
    <text evidence="4">The sequence shown here is derived from an EMBL/GenBank/DDBJ whole genome shotgun (WGS) entry which is preliminary data.</text>
</comment>
<feature type="domain" description="ATPase of the ABC class C-terminal" evidence="1">
    <location>
        <begin position="159"/>
        <end position="420"/>
    </location>
</feature>
<evidence type="ECO:0000313" key="5">
    <source>
        <dbReference type="Proteomes" id="UP001523550"/>
    </source>
</evidence>
<name>A0ABT1GAK8_9GAMM</name>
<organism evidence="4 5">
    <name type="scientific">Natronospira proteinivora</name>
    <dbReference type="NCBI Taxonomy" id="1807133"/>
    <lineage>
        <taxon>Bacteria</taxon>
        <taxon>Pseudomonadati</taxon>
        <taxon>Pseudomonadota</taxon>
        <taxon>Gammaproteobacteria</taxon>
        <taxon>Natronospirales</taxon>
        <taxon>Natronospiraceae</taxon>
        <taxon>Natronospira</taxon>
    </lineage>
</organism>
<dbReference type="InterPro" id="IPR046833">
    <property type="entry name" value="ABC_N"/>
</dbReference>
<evidence type="ECO:0000259" key="1">
    <source>
        <dbReference type="Pfam" id="PF09818"/>
    </source>
</evidence>
<proteinExistence type="predicted"/>
<protein>
    <submittedName>
        <fullName evidence="4">ABC-class ATPase</fullName>
    </submittedName>
</protein>
<dbReference type="Proteomes" id="UP001523550">
    <property type="component" value="Unassembled WGS sequence"/>
</dbReference>
<dbReference type="Pfam" id="PF09818">
    <property type="entry name" value="ABC_ATPase"/>
    <property type="match status" value="1"/>
</dbReference>
<dbReference type="InterPro" id="IPR019195">
    <property type="entry name" value="ABC_ATPase_put"/>
</dbReference>
<dbReference type="InterPro" id="IPR027417">
    <property type="entry name" value="P-loop_NTPase"/>
</dbReference>
<sequence>MNALNEQCRNIDGRSYKAYKRLMGRHDLGVGRELLVDHVQADPFAPPSRMRFRISWAQCRLPDAALDGPDRRRAARDWLARCFRAETRTENVLSIDAGGQTVLERSCVLFDESGVELRLKVALPARGRKIMGRQAAEALTERLPAVAQAILCPEGADIDAMIRHCQVVEDQAAMRRSLVERGLVAFVADGSVLPRASGVSEGPLPEAVPFESPDSLRVTLDRPNAGPIAGMGLPSGVTLIVGGGYHGKSTLLSALQESIHDHVAGDGREAVVTRADTMKIRAEDGRSVAGVDLSPFIGELPGGSDTRCFHSQDASGSTSQAAALLEALEAGSRCLLMDEDTSATNFLIRDERMRQLVSADEEPITPFVDRIRSLAEEGVSTLLVLGGSGDYLPVADTVVQMKAFQPLDVTRRAREIGGEPPEPVAGPDLLPVARTLKMPALREAILGRKGRMRIRVRETGLTVGAAEINLAAVEQLQDPSLQRGVAWLLMALIGEEGPARLEGLPGKLAEWLDREDWHGLAGSTPVDAARPRVVDVLATLSRLRAVQPCF</sequence>
<keyword evidence="5" id="KW-1185">Reference proteome</keyword>
<accession>A0ABT1GAK8</accession>
<reference evidence="4 5" key="1">
    <citation type="submission" date="2022-03" db="EMBL/GenBank/DDBJ databases">
        <title>Genomic Encyclopedia of Type Strains, Phase III (KMG-III): the genomes of soil and plant-associated and newly described type strains.</title>
        <authorList>
            <person name="Whitman W."/>
        </authorList>
    </citation>
    <scope>NUCLEOTIDE SEQUENCE [LARGE SCALE GENOMIC DNA]</scope>
    <source>
        <strain evidence="4 5">BSker1</strain>
    </source>
</reference>
<feature type="domain" description="MRB1590-like C-terminal" evidence="3">
    <location>
        <begin position="460"/>
        <end position="547"/>
    </location>
</feature>
<evidence type="ECO:0000259" key="2">
    <source>
        <dbReference type="Pfam" id="PF20446"/>
    </source>
</evidence>
<gene>
    <name evidence="4" type="ORF">J2T60_002359</name>
</gene>
<dbReference type="PANTHER" id="PTHR38149:SF1">
    <property type="entry name" value="ATPASE"/>
    <property type="match status" value="1"/>
</dbReference>
<dbReference type="EMBL" id="JALJYF010000002">
    <property type="protein sequence ID" value="MCP1728359.1"/>
    <property type="molecule type" value="Genomic_DNA"/>
</dbReference>
<feature type="domain" description="ATPase of the ABC class N-terminal" evidence="2">
    <location>
        <begin position="1"/>
        <end position="152"/>
    </location>
</feature>